<protein>
    <recommendedName>
        <fullName evidence="3">Fe2OG dioxygenase domain-containing protein</fullName>
    </recommendedName>
</protein>
<dbReference type="Proteomes" id="UP000249789">
    <property type="component" value="Unassembled WGS sequence"/>
</dbReference>
<evidence type="ECO:0000313" key="1">
    <source>
        <dbReference type="EMBL" id="RAK75836.1"/>
    </source>
</evidence>
<evidence type="ECO:0000313" key="2">
    <source>
        <dbReference type="Proteomes" id="UP000249789"/>
    </source>
</evidence>
<keyword evidence="2" id="KW-1185">Reference proteome</keyword>
<dbReference type="PANTHER" id="PTHR41677:SF1">
    <property type="entry name" value="FE2OG DIOXYGENASE DOMAIN-CONTAINING PROTEIN"/>
    <property type="match status" value="1"/>
</dbReference>
<dbReference type="GeneID" id="63865296"/>
<proteinExistence type="predicted"/>
<evidence type="ECO:0008006" key="3">
    <source>
        <dbReference type="Google" id="ProtNLM"/>
    </source>
</evidence>
<dbReference type="RefSeq" id="XP_040799846.1">
    <property type="nucleotide sequence ID" value="XM_040947963.1"/>
</dbReference>
<sequence length="352" mass="38603">MAATAVQAPIAIQAPVAPPTVVASTTLRATRPTKQIPESIIQRARAVEKVDFDATKHLATATPGKVFMMKDLGFEGAGISPTALSEPFPLFTPEAVQQIRAEIFSEPVLRDCQYASSFATNMIRGYGPQRAPFIFNAWHSPELLATISRVAGIELVPAMDVDVGHVNVSVNDAVVESTKSSTADSDDDDDSVPAFAWHHDSYPFVCVTMLSDCEGMVGGETAVKTANGEVLKFRGPLMGTAVVMQGRYIEHQALKAIGGRERISMVTAFRPRNPLVKDETVLTSLRGISELPELYSQYALYRMENLEERLRVQLKRLREQHARRCFDVDAIRGALGEQRAFLEATLEELVDV</sequence>
<reference evidence="1 2" key="1">
    <citation type="submission" date="2018-02" db="EMBL/GenBank/DDBJ databases">
        <title>The genomes of Aspergillus section Nigri reveals drivers in fungal speciation.</title>
        <authorList>
            <consortium name="DOE Joint Genome Institute"/>
            <person name="Vesth T.C."/>
            <person name="Nybo J."/>
            <person name="Theobald S."/>
            <person name="Brandl J."/>
            <person name="Frisvad J.C."/>
            <person name="Nielsen K.F."/>
            <person name="Lyhne E.K."/>
            <person name="Kogle M.E."/>
            <person name="Kuo A."/>
            <person name="Riley R."/>
            <person name="Clum A."/>
            <person name="Nolan M."/>
            <person name="Lipzen A."/>
            <person name="Salamov A."/>
            <person name="Henrissat B."/>
            <person name="Wiebenga A."/>
            <person name="De vries R.P."/>
            <person name="Grigoriev I.V."/>
            <person name="Mortensen U.H."/>
            <person name="Andersen M.R."/>
            <person name="Baker S.E."/>
        </authorList>
    </citation>
    <scope>NUCLEOTIDE SEQUENCE [LARGE SCALE GENOMIC DNA]</scope>
    <source>
        <strain evidence="1 2">CBS 313.89</strain>
    </source>
</reference>
<organism evidence="1 2">
    <name type="scientific">Aspergillus fijiensis CBS 313.89</name>
    <dbReference type="NCBI Taxonomy" id="1448319"/>
    <lineage>
        <taxon>Eukaryota</taxon>
        <taxon>Fungi</taxon>
        <taxon>Dikarya</taxon>
        <taxon>Ascomycota</taxon>
        <taxon>Pezizomycotina</taxon>
        <taxon>Eurotiomycetes</taxon>
        <taxon>Eurotiomycetidae</taxon>
        <taxon>Eurotiales</taxon>
        <taxon>Aspergillaceae</taxon>
        <taxon>Aspergillus</taxon>
    </lineage>
</organism>
<gene>
    <name evidence="1" type="ORF">BO72DRAFT_487115</name>
</gene>
<dbReference type="OrthoDB" id="10256055at2759"/>
<name>A0A8G1RQT1_9EURO</name>
<dbReference type="EMBL" id="KZ824653">
    <property type="protein sequence ID" value="RAK75836.1"/>
    <property type="molecule type" value="Genomic_DNA"/>
</dbReference>
<dbReference type="PANTHER" id="PTHR41677">
    <property type="entry name" value="YALI0B19030P"/>
    <property type="match status" value="1"/>
</dbReference>
<dbReference type="AlphaFoldDB" id="A0A8G1RQT1"/>
<accession>A0A8G1RQT1</accession>
<dbReference type="VEuPathDB" id="FungiDB:BO72DRAFT_487115"/>